<keyword evidence="4" id="KW-0808">Transferase</keyword>
<dbReference type="PANTHER" id="PTHR30244">
    <property type="entry name" value="TRANSAMINASE"/>
    <property type="match status" value="1"/>
</dbReference>
<dbReference type="GO" id="GO:0008483">
    <property type="term" value="F:transaminase activity"/>
    <property type="evidence" value="ECO:0007669"/>
    <property type="project" value="UniProtKB-KW"/>
</dbReference>
<gene>
    <name evidence="4" type="ORF">GCM10023093_00130</name>
</gene>
<dbReference type="CDD" id="cd00616">
    <property type="entry name" value="AHBA_syn"/>
    <property type="match status" value="1"/>
</dbReference>
<comment type="caution">
    <text evidence="4">The sequence shown here is derived from an EMBL/GenBank/DDBJ whole genome shotgun (WGS) entry which is preliminary data.</text>
</comment>
<name>A0ABP8N0P5_9BACT</name>
<keyword evidence="5" id="KW-1185">Reference proteome</keyword>
<reference evidence="5" key="1">
    <citation type="journal article" date="2019" name="Int. J. Syst. Evol. Microbiol.">
        <title>The Global Catalogue of Microorganisms (GCM) 10K type strain sequencing project: providing services to taxonomists for standard genome sequencing and annotation.</title>
        <authorList>
            <consortium name="The Broad Institute Genomics Platform"/>
            <consortium name="The Broad Institute Genome Sequencing Center for Infectious Disease"/>
            <person name="Wu L."/>
            <person name="Ma J."/>
        </authorList>
    </citation>
    <scope>NUCLEOTIDE SEQUENCE [LARGE SCALE GENOMIC DNA]</scope>
    <source>
        <strain evidence="5">JCM 32105</strain>
    </source>
</reference>
<dbReference type="SUPFAM" id="SSF53383">
    <property type="entry name" value="PLP-dependent transferases"/>
    <property type="match status" value="1"/>
</dbReference>
<protein>
    <submittedName>
        <fullName evidence="4">DegT/DnrJ/EryC1/StrS family aminotransferase</fullName>
    </submittedName>
</protein>
<accession>A0ABP8N0P5</accession>
<dbReference type="InterPro" id="IPR015421">
    <property type="entry name" value="PyrdxlP-dep_Trfase_major"/>
</dbReference>
<dbReference type="Pfam" id="PF01041">
    <property type="entry name" value="DegT_DnrJ_EryC1"/>
    <property type="match status" value="1"/>
</dbReference>
<dbReference type="PANTHER" id="PTHR30244:SF9">
    <property type="entry name" value="PROTEIN RV3402C"/>
    <property type="match status" value="1"/>
</dbReference>
<keyword evidence="1 3" id="KW-0663">Pyridoxal phosphate</keyword>
<dbReference type="InterPro" id="IPR000653">
    <property type="entry name" value="DegT/StrS_aminotransferase"/>
</dbReference>
<keyword evidence="4" id="KW-0032">Aminotransferase</keyword>
<dbReference type="RefSeq" id="WP_345076619.1">
    <property type="nucleotide sequence ID" value="NZ_BAABFA010000001.1"/>
</dbReference>
<comment type="similarity">
    <text evidence="2 3">Belongs to the DegT/DnrJ/EryC1 family.</text>
</comment>
<sequence length="359" mass="40838">MINITKPFLPDLQEYISYLEGIWDREWLTNNGPLVNDLELRLKEYLDVKHLLYLGNGTIAIQIAIKALGLRDEIITTPFSYAATTNSIVWEGCTPIFADIDPGTLNVDPAKIEERITPKTTGILLTHVYGNPCDVEAVDAIAKKHGLKVIYDGAHAFGVKYKGSSIFNYGDVVTTSFHATKLFHTIEGGAVTTNDANLLRTMSLLRNFGHIGNDQFELCGVNGKNSEFHAAMGLVNLKQIDKIMASRKMQSEYYNKIMSHIRVTRPQVLPGAEWNYSYYPVIFESEELLLKSVKLLNEHWIYPRRYFYPSLSTLPYVDKQEVPISEDISRRVLCLPMYHTLRPEDMDYIVRILARAQNN</sequence>
<evidence type="ECO:0000256" key="2">
    <source>
        <dbReference type="ARBA" id="ARBA00037999"/>
    </source>
</evidence>
<evidence type="ECO:0000256" key="1">
    <source>
        <dbReference type="ARBA" id="ARBA00022898"/>
    </source>
</evidence>
<evidence type="ECO:0000313" key="4">
    <source>
        <dbReference type="EMBL" id="GAA4459337.1"/>
    </source>
</evidence>
<evidence type="ECO:0000256" key="3">
    <source>
        <dbReference type="RuleBase" id="RU004508"/>
    </source>
</evidence>
<dbReference type="Gene3D" id="3.40.640.10">
    <property type="entry name" value="Type I PLP-dependent aspartate aminotransferase-like (Major domain)"/>
    <property type="match status" value="1"/>
</dbReference>
<dbReference type="EMBL" id="BAABFA010000001">
    <property type="protein sequence ID" value="GAA4459337.1"/>
    <property type="molecule type" value="Genomic_DNA"/>
</dbReference>
<dbReference type="InterPro" id="IPR015424">
    <property type="entry name" value="PyrdxlP-dep_Trfase"/>
</dbReference>
<proteinExistence type="inferred from homology"/>
<dbReference type="Proteomes" id="UP001500067">
    <property type="component" value="Unassembled WGS sequence"/>
</dbReference>
<evidence type="ECO:0000313" key="5">
    <source>
        <dbReference type="Proteomes" id="UP001500067"/>
    </source>
</evidence>
<organism evidence="4 5">
    <name type="scientific">Nemorincola caseinilytica</name>
    <dbReference type="NCBI Taxonomy" id="2054315"/>
    <lineage>
        <taxon>Bacteria</taxon>
        <taxon>Pseudomonadati</taxon>
        <taxon>Bacteroidota</taxon>
        <taxon>Chitinophagia</taxon>
        <taxon>Chitinophagales</taxon>
        <taxon>Chitinophagaceae</taxon>
        <taxon>Nemorincola</taxon>
    </lineage>
</organism>
<dbReference type="PIRSF" id="PIRSF000390">
    <property type="entry name" value="PLP_StrS"/>
    <property type="match status" value="1"/>
</dbReference>